<dbReference type="EMBL" id="BLXY01000011">
    <property type="protein sequence ID" value="GFO65700.1"/>
    <property type="molecule type" value="Genomic_DNA"/>
</dbReference>
<evidence type="ECO:0000259" key="7">
    <source>
        <dbReference type="Pfam" id="PF02687"/>
    </source>
</evidence>
<feature type="transmembrane region" description="Helical" evidence="6">
    <location>
        <begin position="748"/>
        <end position="775"/>
    </location>
</feature>
<keyword evidence="4 6" id="KW-1133">Transmembrane helix</keyword>
<dbReference type="RefSeq" id="WP_183350038.1">
    <property type="nucleotide sequence ID" value="NZ_BLXY01000011.1"/>
</dbReference>
<evidence type="ECO:0000256" key="4">
    <source>
        <dbReference type="ARBA" id="ARBA00022989"/>
    </source>
</evidence>
<accession>A0A6V8N037</accession>
<feature type="transmembrane region" description="Helical" evidence="6">
    <location>
        <begin position="705"/>
        <end position="727"/>
    </location>
</feature>
<evidence type="ECO:0000256" key="3">
    <source>
        <dbReference type="ARBA" id="ARBA00022692"/>
    </source>
</evidence>
<evidence type="ECO:0000313" key="11">
    <source>
        <dbReference type="Proteomes" id="UP000831485"/>
    </source>
</evidence>
<dbReference type="Proteomes" id="UP000568888">
    <property type="component" value="Unassembled WGS sequence"/>
</dbReference>
<feature type="domain" description="ABC3 transporter permease C-terminal" evidence="7">
    <location>
        <begin position="708"/>
        <end position="821"/>
    </location>
</feature>
<reference evidence="9" key="3">
    <citation type="submission" date="2022-04" db="EMBL/GenBank/DDBJ databases">
        <authorList>
            <person name="Liu G."/>
        </authorList>
    </citation>
    <scope>NUCLEOTIDE SEQUENCE</scope>
    <source>
        <strain evidence="9">RG22</strain>
    </source>
</reference>
<dbReference type="Pfam" id="PF02687">
    <property type="entry name" value="FtsX"/>
    <property type="match status" value="2"/>
</dbReference>
<feature type="transmembrane region" description="Helical" evidence="6">
    <location>
        <begin position="795"/>
        <end position="818"/>
    </location>
</feature>
<name>A0A6V8N037_9BACT</name>
<protein>
    <submittedName>
        <fullName evidence="9">FtsX-like permease family protein</fullName>
    </submittedName>
    <submittedName>
        <fullName evidence="8">Membrane protein</fullName>
    </submittedName>
</protein>
<keyword evidence="3 6" id="KW-0812">Transmembrane</keyword>
<evidence type="ECO:0000256" key="2">
    <source>
        <dbReference type="ARBA" id="ARBA00022475"/>
    </source>
</evidence>
<feature type="transmembrane region" description="Helical" evidence="6">
    <location>
        <begin position="20"/>
        <end position="38"/>
    </location>
</feature>
<evidence type="ECO:0000313" key="8">
    <source>
        <dbReference type="EMBL" id="GFO65700.1"/>
    </source>
</evidence>
<dbReference type="Proteomes" id="UP000831485">
    <property type="component" value="Chromosome"/>
</dbReference>
<dbReference type="EMBL" id="CP096574">
    <property type="protein sequence ID" value="UPU34026.1"/>
    <property type="molecule type" value="Genomic_DNA"/>
</dbReference>
<feature type="transmembrane region" description="Helical" evidence="6">
    <location>
        <begin position="395"/>
        <end position="415"/>
    </location>
</feature>
<dbReference type="PANTHER" id="PTHR30287">
    <property type="entry name" value="MEMBRANE COMPONENT OF PREDICTED ABC SUPERFAMILY METABOLITE UPTAKE TRANSPORTER"/>
    <property type="match status" value="1"/>
</dbReference>
<keyword evidence="2" id="KW-1003">Cell membrane</keyword>
<reference evidence="10" key="1">
    <citation type="submission" date="2020-06" db="EMBL/GenBank/DDBJ databases">
        <title>Draft genomic sequecing of Geomonas sp. Red736.</title>
        <authorList>
            <person name="Itoh H."/>
            <person name="Xu Z.X."/>
            <person name="Ushijima N."/>
            <person name="Masuda Y."/>
            <person name="Shiratori Y."/>
            <person name="Senoo K."/>
        </authorList>
    </citation>
    <scope>NUCLEOTIDE SEQUENCE [LARGE SCALE GENOMIC DNA]</scope>
    <source>
        <strain evidence="10">Red736</strain>
    </source>
</reference>
<dbReference type="PANTHER" id="PTHR30287:SF1">
    <property type="entry name" value="INNER MEMBRANE PROTEIN"/>
    <property type="match status" value="1"/>
</dbReference>
<dbReference type="AlphaFoldDB" id="A0A6V8N037"/>
<feature type="transmembrane region" description="Helical" evidence="6">
    <location>
        <begin position="421"/>
        <end position="446"/>
    </location>
</feature>
<organism evidence="8 10">
    <name type="scientific">Geomonas paludis</name>
    <dbReference type="NCBI Taxonomy" id="2740185"/>
    <lineage>
        <taxon>Bacteria</taxon>
        <taxon>Pseudomonadati</taxon>
        <taxon>Thermodesulfobacteriota</taxon>
        <taxon>Desulfuromonadia</taxon>
        <taxon>Geobacterales</taxon>
        <taxon>Geobacteraceae</taxon>
        <taxon>Geomonas</taxon>
    </lineage>
</organism>
<feature type="transmembrane region" description="Helical" evidence="6">
    <location>
        <begin position="254"/>
        <end position="281"/>
    </location>
</feature>
<feature type="domain" description="ABC3 transporter permease C-terminal" evidence="7">
    <location>
        <begin position="261"/>
        <end position="375"/>
    </location>
</feature>
<gene>
    <name evidence="8" type="ORF">GMPD_36190</name>
    <name evidence="9" type="ORF">M1B72_11230</name>
</gene>
<feature type="transmembrane region" description="Helical" evidence="6">
    <location>
        <begin position="302"/>
        <end position="331"/>
    </location>
</feature>
<reference evidence="8" key="2">
    <citation type="journal article" date="2021" name="Int. J. Syst. Evol. Microbiol.">
        <title>Geomonas silvestris sp. nov., Geomonas paludis sp. nov. and Geomonas limicola sp. nov., isolated from terrestrial environments, and emended description of the genus Geomonas.</title>
        <authorList>
            <person name="Itoh H."/>
            <person name="Xu Z."/>
            <person name="Masuda Y."/>
            <person name="Ushijima N."/>
            <person name="Hayakawa C."/>
            <person name="Shiratori Y."/>
            <person name="Senoo K."/>
        </authorList>
    </citation>
    <scope>NUCLEOTIDE SEQUENCE</scope>
    <source>
        <strain evidence="8">Red736</strain>
    </source>
</reference>
<dbReference type="GO" id="GO:0005886">
    <property type="term" value="C:plasma membrane"/>
    <property type="evidence" value="ECO:0007669"/>
    <property type="project" value="UniProtKB-SubCell"/>
</dbReference>
<proteinExistence type="predicted"/>
<comment type="subcellular location">
    <subcellularLocation>
        <location evidence="1">Cell membrane</location>
        <topology evidence="1">Multi-pass membrane protein</topology>
    </subcellularLocation>
</comment>
<evidence type="ECO:0000313" key="10">
    <source>
        <dbReference type="Proteomes" id="UP000568888"/>
    </source>
</evidence>
<dbReference type="InterPro" id="IPR003838">
    <property type="entry name" value="ABC3_permease_C"/>
</dbReference>
<keyword evidence="11" id="KW-1185">Reference proteome</keyword>
<evidence type="ECO:0000256" key="5">
    <source>
        <dbReference type="ARBA" id="ARBA00023136"/>
    </source>
</evidence>
<feature type="transmembrane region" description="Helical" evidence="6">
    <location>
        <begin position="351"/>
        <end position="374"/>
    </location>
</feature>
<feature type="transmembrane region" description="Helical" evidence="6">
    <location>
        <begin position="467"/>
        <end position="490"/>
    </location>
</feature>
<sequence>MVNLRFIVRQMTGAKRQCAVFILCVALSMITLVSLGSFRESVESSLLRDAQSLHAADIIVRSHAPLPSATEQEIATLVQHGQTKSARYWDFYSVVQKVKGEGSLLCDLKVVEPGYPFYGRVLLRSGKPLAEVLKPGTLVVEQQLLDRLRLQPGDSLKVGNATLVVRDVVLQEPDRPVNFFSLGPRVFVAAADREALGLIGLGSRVEHVTLLKVAHQKDLDTIASRLAATTDETRVRVATYKNAGSRVKRFFDNLLFFLNLSGIFTLLLSGFGIQSTLFALLKEQERTIAVLKALGAKSRFIIGHFLAVTLVLGAIGTLVGLTGSFLLQGFLPSLFSGLIPAQVTLQISFNAIWQGMLIGLLVVLLFTALPLYRLKEVKPRAIFGKEDAAGMWSRSTWIIAGLGALFFLSMVLIRLRDLKTGLYFMLALLGLILVSYLLAALVLRLLRKSTPGSLALRQALKGLFRPHNASLSIIVTLSAALGVIFSLTLVEKNLDASFITSFPPGAPNVFLIDIQPDQKEGLARLLGPGARYYPIVKGTVSAVNEKPIDPEQERKSRGDNLGREMNLTYRNELLADERIVSGGTLFRKDWGDALQVSVLDTVLKMHDMKVGDSITFKIQGVPMTARIASIRTRTSSGFTPFFYFVFPPDALAGAPHTIFAAVRVDKERISALQNQVVDQFPNVSVIDLTETVVIFGRIMGKLSTIVRFFTSFSIVAGVLIVVSSVFATRYARIQEAVYFTILGARRSFVLAVFTAENLLLGLVSGAIALLMSQVASLLICRKGLDMEYRPYPADSLLLVAGTTLLVVAVGLAVTLPLLRQKPVTFLREQSDE</sequence>
<keyword evidence="5 6" id="KW-0472">Membrane</keyword>
<evidence type="ECO:0000256" key="6">
    <source>
        <dbReference type="SAM" id="Phobius"/>
    </source>
</evidence>
<evidence type="ECO:0000256" key="1">
    <source>
        <dbReference type="ARBA" id="ARBA00004651"/>
    </source>
</evidence>
<evidence type="ECO:0000313" key="9">
    <source>
        <dbReference type="EMBL" id="UPU34026.1"/>
    </source>
</evidence>
<dbReference type="InterPro" id="IPR038766">
    <property type="entry name" value="Membrane_comp_ABC_pdt"/>
</dbReference>